<dbReference type="InterPro" id="IPR026551">
    <property type="entry name" value="FZD4_7TM"/>
</dbReference>
<comment type="similarity">
    <text evidence="2">Belongs to the G-protein coupled receptor Fz/Smo family.</text>
</comment>
<keyword evidence="11" id="KW-0807">Transducer</keyword>
<dbReference type="Gene3D" id="1.20.1070.10">
    <property type="entry name" value="Rhodopsin 7-helix transmembrane proteins"/>
    <property type="match status" value="1"/>
</dbReference>
<feature type="transmembrane region" description="Helical" evidence="14">
    <location>
        <begin position="357"/>
        <end position="377"/>
    </location>
</feature>
<feature type="chain" id="PRO_5038405959" description="Frizzled-4" evidence="15">
    <location>
        <begin position="23"/>
        <end position="572"/>
    </location>
</feature>
<feature type="transmembrane region" description="Helical" evidence="14">
    <location>
        <begin position="231"/>
        <end position="253"/>
    </location>
</feature>
<evidence type="ECO:0000256" key="1">
    <source>
        <dbReference type="ARBA" id="ARBA00004651"/>
    </source>
</evidence>
<evidence type="ECO:0000313" key="18">
    <source>
        <dbReference type="EMBL" id="KAH3727072.1"/>
    </source>
</evidence>
<keyword evidence="15" id="KW-0732">Signal</keyword>
<feature type="disulfide bond" evidence="12">
    <location>
        <begin position="79"/>
        <end position="117"/>
    </location>
</feature>
<dbReference type="GO" id="GO:0005886">
    <property type="term" value="C:plasma membrane"/>
    <property type="evidence" value="ECO:0007669"/>
    <property type="project" value="UniProtKB-SubCell"/>
</dbReference>
<evidence type="ECO:0000256" key="10">
    <source>
        <dbReference type="ARBA" id="ARBA00023170"/>
    </source>
</evidence>
<dbReference type="PANTHER" id="PTHR11309">
    <property type="entry name" value="FRIZZLED"/>
    <property type="match status" value="1"/>
</dbReference>
<feature type="domain" description="G-protein coupled receptors family 2 profile 2" evidence="17">
    <location>
        <begin position="229"/>
        <end position="517"/>
    </location>
</feature>
<dbReference type="InterPro" id="IPR015526">
    <property type="entry name" value="Frizzled/SFRP"/>
</dbReference>
<keyword evidence="9 12" id="KW-1015">Disulfide bond</keyword>
<dbReference type="GO" id="GO:0004930">
    <property type="term" value="F:G protein-coupled receptor activity"/>
    <property type="evidence" value="ECO:0007669"/>
    <property type="project" value="UniProtKB-KW"/>
</dbReference>
<evidence type="ECO:0000256" key="13">
    <source>
        <dbReference type="SAM" id="MobiDB-lite"/>
    </source>
</evidence>
<dbReference type="InterPro" id="IPR036790">
    <property type="entry name" value="Frizzled_dom_sf"/>
</dbReference>
<evidence type="ECO:0000256" key="5">
    <source>
        <dbReference type="ARBA" id="ARBA00022692"/>
    </source>
</evidence>
<feature type="disulfide bond" evidence="12">
    <location>
        <begin position="42"/>
        <end position="88"/>
    </location>
</feature>
<dbReference type="SMART" id="SM01330">
    <property type="entry name" value="Frizzled"/>
    <property type="match status" value="1"/>
</dbReference>
<evidence type="ECO:0000256" key="6">
    <source>
        <dbReference type="ARBA" id="ARBA00022989"/>
    </source>
</evidence>
<keyword evidence="6 14" id="KW-1133">Transmembrane helix</keyword>
<keyword evidence="7" id="KW-0297">G-protein coupled receptor</keyword>
<organism evidence="18 19">
    <name type="scientific">Dreissena polymorpha</name>
    <name type="common">Zebra mussel</name>
    <name type="synonym">Mytilus polymorpha</name>
    <dbReference type="NCBI Taxonomy" id="45954"/>
    <lineage>
        <taxon>Eukaryota</taxon>
        <taxon>Metazoa</taxon>
        <taxon>Spiralia</taxon>
        <taxon>Lophotrochozoa</taxon>
        <taxon>Mollusca</taxon>
        <taxon>Bivalvia</taxon>
        <taxon>Autobranchia</taxon>
        <taxon>Heteroconchia</taxon>
        <taxon>Euheterodonta</taxon>
        <taxon>Imparidentia</taxon>
        <taxon>Neoheterodontei</taxon>
        <taxon>Myida</taxon>
        <taxon>Dreissenoidea</taxon>
        <taxon>Dreissenidae</taxon>
        <taxon>Dreissena</taxon>
    </lineage>
</organism>
<keyword evidence="3" id="KW-0217">Developmental protein</keyword>
<evidence type="ECO:0000256" key="8">
    <source>
        <dbReference type="ARBA" id="ARBA00023136"/>
    </source>
</evidence>
<evidence type="ECO:0000256" key="14">
    <source>
        <dbReference type="SAM" id="Phobius"/>
    </source>
</evidence>
<dbReference type="Pfam" id="PF01534">
    <property type="entry name" value="Frizzled"/>
    <property type="match status" value="1"/>
</dbReference>
<evidence type="ECO:0000256" key="15">
    <source>
        <dbReference type="SAM" id="SignalP"/>
    </source>
</evidence>
<dbReference type="InterPro" id="IPR000539">
    <property type="entry name" value="Frizzled/Smoothened_7TM"/>
</dbReference>
<evidence type="ECO:0000256" key="2">
    <source>
        <dbReference type="ARBA" id="ARBA00008077"/>
    </source>
</evidence>
<dbReference type="FunFam" id="1.10.2000.10:FF:000037">
    <property type="match status" value="1"/>
</dbReference>
<feature type="transmembrane region" description="Helical" evidence="14">
    <location>
        <begin position="397"/>
        <end position="424"/>
    </location>
</feature>
<proteinExistence type="inferred from homology"/>
<comment type="caution">
    <text evidence="18">The sequence shown here is derived from an EMBL/GenBank/DDBJ whole genome shotgun (WGS) entry which is preliminary data.</text>
</comment>
<dbReference type="GO" id="GO:0017147">
    <property type="term" value="F:Wnt-protein binding"/>
    <property type="evidence" value="ECO:0007669"/>
    <property type="project" value="TreeGrafter"/>
</dbReference>
<feature type="region of interest" description="Disordered" evidence="13">
    <location>
        <begin position="161"/>
        <end position="181"/>
    </location>
</feature>
<evidence type="ECO:0000259" key="16">
    <source>
        <dbReference type="PROSITE" id="PS50038"/>
    </source>
</evidence>
<evidence type="ECO:0000313" key="19">
    <source>
        <dbReference type="Proteomes" id="UP000828390"/>
    </source>
</evidence>
<evidence type="ECO:0008006" key="20">
    <source>
        <dbReference type="Google" id="ProtNLM"/>
    </source>
</evidence>
<accession>A0A9D4CM67</accession>
<dbReference type="PANTHER" id="PTHR11309:SF23">
    <property type="entry name" value="FRIZZLED-4"/>
    <property type="match status" value="1"/>
</dbReference>
<evidence type="ECO:0000256" key="9">
    <source>
        <dbReference type="ARBA" id="ARBA00023157"/>
    </source>
</evidence>
<dbReference type="AlphaFoldDB" id="A0A9D4CM67"/>
<gene>
    <name evidence="18" type="ORF">DPMN_052998</name>
</gene>
<feature type="transmembrane region" description="Helical" evidence="14">
    <location>
        <begin position="445"/>
        <end position="472"/>
    </location>
</feature>
<evidence type="ECO:0000256" key="3">
    <source>
        <dbReference type="ARBA" id="ARBA00022473"/>
    </source>
</evidence>
<feature type="transmembrane region" description="Helical" evidence="14">
    <location>
        <begin position="316"/>
        <end position="345"/>
    </location>
</feature>
<keyword evidence="19" id="KW-1185">Reference proteome</keyword>
<dbReference type="GO" id="GO:0035567">
    <property type="term" value="P:non-canonical Wnt signaling pathway"/>
    <property type="evidence" value="ECO:0007669"/>
    <property type="project" value="TreeGrafter"/>
</dbReference>
<dbReference type="GO" id="GO:0042813">
    <property type="term" value="F:Wnt receptor activity"/>
    <property type="evidence" value="ECO:0007669"/>
    <property type="project" value="InterPro"/>
</dbReference>
<evidence type="ECO:0000259" key="17">
    <source>
        <dbReference type="PROSITE" id="PS50261"/>
    </source>
</evidence>
<dbReference type="Pfam" id="PF01392">
    <property type="entry name" value="Fz"/>
    <property type="match status" value="1"/>
</dbReference>
<dbReference type="InterPro" id="IPR017981">
    <property type="entry name" value="GPCR_2-like_7TM"/>
</dbReference>
<comment type="subcellular location">
    <subcellularLocation>
        <location evidence="1">Cell membrane</location>
        <topology evidence="1">Multi-pass membrane protein</topology>
    </subcellularLocation>
</comment>
<feature type="disulfide bond" evidence="12">
    <location>
        <begin position="34"/>
        <end position="95"/>
    </location>
</feature>
<dbReference type="SMART" id="SM00063">
    <property type="entry name" value="FRI"/>
    <property type="match status" value="1"/>
</dbReference>
<dbReference type="PROSITE" id="PS50038">
    <property type="entry name" value="FZ"/>
    <property type="match status" value="1"/>
</dbReference>
<dbReference type="PROSITE" id="PS50261">
    <property type="entry name" value="G_PROTEIN_RECEP_F2_4"/>
    <property type="match status" value="1"/>
</dbReference>
<evidence type="ECO:0000256" key="7">
    <source>
        <dbReference type="ARBA" id="ARBA00023040"/>
    </source>
</evidence>
<feature type="signal peptide" evidence="15">
    <location>
        <begin position="1"/>
        <end position="22"/>
    </location>
</feature>
<dbReference type="GO" id="GO:0060070">
    <property type="term" value="P:canonical Wnt signaling pathway"/>
    <property type="evidence" value="ECO:0007669"/>
    <property type="project" value="TreeGrafter"/>
</dbReference>
<dbReference type="EMBL" id="JAIWYP010000012">
    <property type="protein sequence ID" value="KAH3727072.1"/>
    <property type="molecule type" value="Genomic_DNA"/>
</dbReference>
<dbReference type="PRINTS" id="PR00489">
    <property type="entry name" value="FRIZZLED"/>
</dbReference>
<evidence type="ECO:0000256" key="11">
    <source>
        <dbReference type="ARBA" id="ARBA00023224"/>
    </source>
</evidence>
<feature type="domain" description="FZ" evidence="16">
    <location>
        <begin position="34"/>
        <end position="150"/>
    </location>
</feature>
<dbReference type="Proteomes" id="UP000828390">
    <property type="component" value="Unassembled WGS sequence"/>
</dbReference>
<feature type="transmembrane region" description="Helical" evidence="14">
    <location>
        <begin position="265"/>
        <end position="285"/>
    </location>
</feature>
<dbReference type="InterPro" id="IPR020067">
    <property type="entry name" value="Frizzled_dom"/>
</dbReference>
<feature type="transmembrane region" description="Helical" evidence="14">
    <location>
        <begin position="492"/>
        <end position="510"/>
    </location>
</feature>
<name>A0A9D4CM67_DREPO</name>
<evidence type="ECO:0000256" key="12">
    <source>
        <dbReference type="PROSITE-ProRule" id="PRU00090"/>
    </source>
</evidence>
<dbReference type="CDD" id="cd15038">
    <property type="entry name" value="7tmF_FZD4"/>
    <property type="match status" value="1"/>
</dbReference>
<evidence type="ECO:0000256" key="4">
    <source>
        <dbReference type="ARBA" id="ARBA00022475"/>
    </source>
</evidence>
<feature type="disulfide bond" evidence="12">
    <location>
        <begin position="106"/>
        <end position="147"/>
    </location>
</feature>
<dbReference type="SUPFAM" id="SSF63501">
    <property type="entry name" value="Frizzled cysteine-rich domain"/>
    <property type="match status" value="1"/>
</dbReference>
<dbReference type="Gene3D" id="1.10.2000.10">
    <property type="entry name" value="Frizzled cysteine-rich domain"/>
    <property type="match status" value="1"/>
</dbReference>
<reference evidence="18" key="2">
    <citation type="submission" date="2020-11" db="EMBL/GenBank/DDBJ databases">
        <authorList>
            <person name="McCartney M.A."/>
            <person name="Auch B."/>
            <person name="Kono T."/>
            <person name="Mallez S."/>
            <person name="Becker A."/>
            <person name="Gohl D.M."/>
            <person name="Silverstein K.A.T."/>
            <person name="Koren S."/>
            <person name="Bechman K.B."/>
            <person name="Herman A."/>
            <person name="Abrahante J.E."/>
            <person name="Garbe J."/>
        </authorList>
    </citation>
    <scope>NUCLEOTIDE SEQUENCE</scope>
    <source>
        <strain evidence="18">Duluth1</strain>
        <tissue evidence="18">Whole animal</tissue>
    </source>
</reference>
<keyword evidence="4" id="KW-1003">Cell membrane</keyword>
<protein>
    <recommendedName>
        <fullName evidence="20">Frizzled-4</fullName>
    </recommendedName>
</protein>
<dbReference type="FunFam" id="1.20.1070.10:FF:000020">
    <property type="entry name" value="Frizzled class receptor 10"/>
    <property type="match status" value="1"/>
</dbReference>
<reference evidence="18" key="1">
    <citation type="journal article" date="2019" name="bioRxiv">
        <title>The Genome of the Zebra Mussel, Dreissena polymorpha: A Resource for Invasive Species Research.</title>
        <authorList>
            <person name="McCartney M.A."/>
            <person name="Auch B."/>
            <person name="Kono T."/>
            <person name="Mallez S."/>
            <person name="Zhang Y."/>
            <person name="Obille A."/>
            <person name="Becker A."/>
            <person name="Abrahante J.E."/>
            <person name="Garbe J."/>
            <person name="Badalamenti J.P."/>
            <person name="Herman A."/>
            <person name="Mangelson H."/>
            <person name="Liachko I."/>
            <person name="Sullivan S."/>
            <person name="Sone E.D."/>
            <person name="Koren S."/>
            <person name="Silverstein K.A.T."/>
            <person name="Beckman K.B."/>
            <person name="Gohl D.M."/>
        </authorList>
    </citation>
    <scope>NUCLEOTIDE SEQUENCE</scope>
    <source>
        <strain evidence="18">Duluth1</strain>
        <tissue evidence="18">Whole animal</tissue>
    </source>
</reference>
<keyword evidence="8 14" id="KW-0472">Membrane</keyword>
<dbReference type="OrthoDB" id="5959102at2759"/>
<keyword evidence="10" id="KW-0675">Receptor</keyword>
<sequence>MATAGVLMALVLISTPCFRAGAARMEGTGIVRSCEPLKIELCKDLAYNVTGMPNVAGHDSVKDAEISMRTFSPLIHYGCSSRLRFFLCSAFLPMCTEKVKETIGPCRPLCEGVKRKCQPVLEDFGYPWPDVLNCSNFPVENNQDHMCMQGPDETVEDELPVKSRTPVPGYDNSKYKPNNDVQPETQERKHVVCGEFRNPDHYHYINRTQRCALKCDQDEAFSAKDKYFADIWMSIWAGLCFVSTLFTVLTFLIDSQRFKYPERPIIFLSMCFNFYSIAFIVRLIAGRDSIACDTIDSQSKSRILIQEGLDNTDCAIVFLLLYFFGQASSLWWVVLTLTWFLAAGLKWGHEAIQQHSTFFHAVAWALPAIKTITILVMRDVDADELAGICYVGNQNNATLIGFAIAPLLFYLILGSSFIIAGIVAMFKIRSRVRNSGVQTDKLTILMIRIGIFSVLYTVPAMCVIGCLCYEFAHRDSWYSADGHSSPKIEVFMLKVFMNLVVGITSGMWIWSQKTVTSWQTFFTKLCFRSQERKHVKACAVPVYHYQQIPVKSNICRTQRHEKSLRPENGTVV</sequence>
<keyword evidence="5 14" id="KW-0812">Transmembrane</keyword>
<feature type="disulfide bond" evidence="12">
    <location>
        <begin position="110"/>
        <end position="134"/>
    </location>
</feature>